<keyword evidence="7" id="KW-0851">Voltage-gated channel</keyword>
<dbReference type="InterPro" id="IPR050599">
    <property type="entry name" value="VDCC_alpha-1_subunit"/>
</dbReference>
<keyword evidence="3" id="KW-0109">Calcium transport</keyword>
<dbReference type="InterPro" id="IPR027359">
    <property type="entry name" value="Volt_channel_dom_sf"/>
</dbReference>
<evidence type="ECO:0000313" key="14">
    <source>
        <dbReference type="EMBL" id="VEL33325.1"/>
    </source>
</evidence>
<evidence type="ECO:0000256" key="12">
    <source>
        <dbReference type="SAM" id="Phobius"/>
    </source>
</evidence>
<organism evidence="14 15">
    <name type="scientific">Protopolystoma xenopodis</name>
    <dbReference type="NCBI Taxonomy" id="117903"/>
    <lineage>
        <taxon>Eukaryota</taxon>
        <taxon>Metazoa</taxon>
        <taxon>Spiralia</taxon>
        <taxon>Lophotrochozoa</taxon>
        <taxon>Platyhelminthes</taxon>
        <taxon>Monogenea</taxon>
        <taxon>Polyopisthocotylea</taxon>
        <taxon>Polystomatidea</taxon>
        <taxon>Polystomatidae</taxon>
        <taxon>Protopolystoma</taxon>
    </lineage>
</organism>
<protein>
    <recommendedName>
        <fullName evidence="13">Ion transport domain-containing protein</fullName>
    </recommendedName>
</protein>
<evidence type="ECO:0000256" key="4">
    <source>
        <dbReference type="ARBA" id="ARBA00022673"/>
    </source>
</evidence>
<keyword evidence="5 12" id="KW-0812">Transmembrane</keyword>
<dbReference type="Gene3D" id="1.10.287.70">
    <property type="match status" value="1"/>
</dbReference>
<feature type="transmembrane region" description="Helical" evidence="12">
    <location>
        <begin position="15"/>
        <end position="35"/>
    </location>
</feature>
<evidence type="ECO:0000313" key="15">
    <source>
        <dbReference type="Proteomes" id="UP000784294"/>
    </source>
</evidence>
<evidence type="ECO:0000256" key="6">
    <source>
        <dbReference type="ARBA" id="ARBA00022837"/>
    </source>
</evidence>
<feature type="transmembrane region" description="Helical" evidence="12">
    <location>
        <begin position="41"/>
        <end position="60"/>
    </location>
</feature>
<evidence type="ECO:0000256" key="11">
    <source>
        <dbReference type="ARBA" id="ARBA00023303"/>
    </source>
</evidence>
<accession>A0A3S5B0P6</accession>
<evidence type="ECO:0000256" key="3">
    <source>
        <dbReference type="ARBA" id="ARBA00022568"/>
    </source>
</evidence>
<keyword evidence="15" id="KW-1185">Reference proteome</keyword>
<evidence type="ECO:0000259" key="13">
    <source>
        <dbReference type="Pfam" id="PF00520"/>
    </source>
</evidence>
<dbReference type="PANTHER" id="PTHR45628:SF1">
    <property type="entry name" value="VOLTAGE-DEPENDENT CALCIUM CHANNEL TYPE D SUBUNIT ALPHA-1"/>
    <property type="match status" value="1"/>
</dbReference>
<dbReference type="EMBL" id="CAAALY010245577">
    <property type="protein sequence ID" value="VEL33325.1"/>
    <property type="molecule type" value="Genomic_DNA"/>
</dbReference>
<comment type="caution">
    <text evidence="14">The sequence shown here is derived from an EMBL/GenBank/DDBJ whole genome shotgun (WGS) entry which is preliminary data.</text>
</comment>
<keyword evidence="4" id="KW-0107">Calcium channel</keyword>
<reference evidence="14" key="1">
    <citation type="submission" date="2018-11" db="EMBL/GenBank/DDBJ databases">
        <authorList>
            <consortium name="Pathogen Informatics"/>
        </authorList>
    </citation>
    <scope>NUCLEOTIDE SEQUENCE</scope>
</reference>
<evidence type="ECO:0000256" key="1">
    <source>
        <dbReference type="ARBA" id="ARBA00004141"/>
    </source>
</evidence>
<feature type="transmembrane region" description="Helical" evidence="12">
    <location>
        <begin position="105"/>
        <end position="127"/>
    </location>
</feature>
<keyword evidence="8 12" id="KW-1133">Transmembrane helix</keyword>
<sequence>MDSGQGAFLQEKVEYAFVIIFTTESFLKIVSYGFVLHSDAYLRNFWNILDFTIVVIGLSANTLDNMNVDVKALRAFRVLRPLRLVSGMPSLQVVLNSILTAMLPLFHIFLLVVFVIIVYAIVGLELFQSKLHRTCYTNISGKGNTCSVVMPIQVTRIHETSDVCQRSQGLKCLIVEFTFISSGSVG</sequence>
<keyword evidence="10 12" id="KW-0472">Membrane</keyword>
<name>A0A3S5B0P6_9PLAT</name>
<evidence type="ECO:0000256" key="5">
    <source>
        <dbReference type="ARBA" id="ARBA00022692"/>
    </source>
</evidence>
<evidence type="ECO:0000256" key="7">
    <source>
        <dbReference type="ARBA" id="ARBA00022882"/>
    </source>
</evidence>
<dbReference type="AlphaFoldDB" id="A0A3S5B0P6"/>
<dbReference type="OrthoDB" id="6262901at2759"/>
<dbReference type="GO" id="GO:0098703">
    <property type="term" value="P:calcium ion import across plasma membrane"/>
    <property type="evidence" value="ECO:0007669"/>
    <property type="project" value="TreeGrafter"/>
</dbReference>
<evidence type="ECO:0000256" key="10">
    <source>
        <dbReference type="ARBA" id="ARBA00023136"/>
    </source>
</evidence>
<keyword evidence="11" id="KW-0407">Ion channel</keyword>
<dbReference type="InterPro" id="IPR005821">
    <property type="entry name" value="Ion_trans_dom"/>
</dbReference>
<dbReference type="Gene3D" id="1.20.120.350">
    <property type="entry name" value="Voltage-gated potassium channels. Chain C"/>
    <property type="match status" value="1"/>
</dbReference>
<dbReference type="Proteomes" id="UP000784294">
    <property type="component" value="Unassembled WGS sequence"/>
</dbReference>
<proteinExistence type="predicted"/>
<keyword evidence="6" id="KW-0106">Calcium</keyword>
<comment type="subcellular location">
    <subcellularLocation>
        <location evidence="1">Membrane</location>
        <topology evidence="1">Multi-pass membrane protein</topology>
    </subcellularLocation>
</comment>
<gene>
    <name evidence="14" type="ORF">PXEA_LOCUS26765</name>
</gene>
<evidence type="ECO:0000256" key="9">
    <source>
        <dbReference type="ARBA" id="ARBA00023065"/>
    </source>
</evidence>
<evidence type="ECO:0000256" key="2">
    <source>
        <dbReference type="ARBA" id="ARBA00022448"/>
    </source>
</evidence>
<dbReference type="GO" id="GO:0005891">
    <property type="term" value="C:voltage-gated calcium channel complex"/>
    <property type="evidence" value="ECO:0007669"/>
    <property type="project" value="TreeGrafter"/>
</dbReference>
<dbReference type="PANTHER" id="PTHR45628">
    <property type="entry name" value="VOLTAGE-DEPENDENT CALCIUM CHANNEL TYPE A SUBUNIT ALPHA-1"/>
    <property type="match status" value="1"/>
</dbReference>
<keyword evidence="9" id="KW-0406">Ion transport</keyword>
<keyword evidence="2" id="KW-0813">Transport</keyword>
<dbReference type="SUPFAM" id="SSF81324">
    <property type="entry name" value="Voltage-gated potassium channels"/>
    <property type="match status" value="1"/>
</dbReference>
<dbReference type="GO" id="GO:0008331">
    <property type="term" value="F:high voltage-gated calcium channel activity"/>
    <property type="evidence" value="ECO:0007669"/>
    <property type="project" value="TreeGrafter"/>
</dbReference>
<evidence type="ECO:0000256" key="8">
    <source>
        <dbReference type="ARBA" id="ARBA00022989"/>
    </source>
</evidence>
<feature type="domain" description="Ion transport" evidence="13">
    <location>
        <begin position="11"/>
        <end position="137"/>
    </location>
</feature>
<dbReference type="Pfam" id="PF00520">
    <property type="entry name" value="Ion_trans"/>
    <property type="match status" value="1"/>
</dbReference>